<evidence type="ECO:0000256" key="8">
    <source>
        <dbReference type="ARBA" id="ARBA00022801"/>
    </source>
</evidence>
<dbReference type="Pfam" id="PF00912">
    <property type="entry name" value="Transgly"/>
    <property type="match status" value="1"/>
</dbReference>
<keyword evidence="4" id="KW-0121">Carboxypeptidase</keyword>
<keyword evidence="15" id="KW-1185">Reference proteome</keyword>
<keyword evidence="7" id="KW-0808">Transferase</keyword>
<evidence type="ECO:0000256" key="2">
    <source>
        <dbReference type="ARBA" id="ARBA00007090"/>
    </source>
</evidence>
<comment type="similarity">
    <text evidence="2">In the C-terminal section; belongs to the transpeptidase family.</text>
</comment>
<reference evidence="14 15" key="1">
    <citation type="submission" date="2021-03" db="EMBL/GenBank/DDBJ databases">
        <authorList>
            <person name="So Y."/>
        </authorList>
    </citation>
    <scope>NUCLEOTIDE SEQUENCE [LARGE SCALE GENOMIC DNA]</scope>
    <source>
        <strain evidence="14 15">SSH11</strain>
    </source>
</reference>
<evidence type="ECO:0000259" key="13">
    <source>
        <dbReference type="Pfam" id="PF00912"/>
    </source>
</evidence>
<keyword evidence="5" id="KW-0645">Protease</keyword>
<dbReference type="Proteomes" id="UP000681594">
    <property type="component" value="Unassembled WGS sequence"/>
</dbReference>
<protein>
    <recommendedName>
        <fullName evidence="10">peptidoglycan glycosyltransferase</fullName>
        <ecNumber evidence="10">2.4.99.28</ecNumber>
    </recommendedName>
</protein>
<evidence type="ECO:0000256" key="7">
    <source>
        <dbReference type="ARBA" id="ARBA00022679"/>
    </source>
</evidence>
<dbReference type="InterPro" id="IPR001264">
    <property type="entry name" value="Glyco_trans_51"/>
</dbReference>
<evidence type="ECO:0000313" key="14">
    <source>
        <dbReference type="EMBL" id="MBP0446822.1"/>
    </source>
</evidence>
<dbReference type="InterPro" id="IPR050396">
    <property type="entry name" value="Glycosyltr_51/Transpeptidase"/>
</dbReference>
<evidence type="ECO:0000256" key="5">
    <source>
        <dbReference type="ARBA" id="ARBA00022670"/>
    </source>
</evidence>
<evidence type="ECO:0000256" key="6">
    <source>
        <dbReference type="ARBA" id="ARBA00022676"/>
    </source>
</evidence>
<evidence type="ECO:0000256" key="3">
    <source>
        <dbReference type="ARBA" id="ARBA00007739"/>
    </source>
</evidence>
<comment type="similarity">
    <text evidence="3">In the N-terminal section; belongs to the glycosyltransferase 51 family.</text>
</comment>
<organism evidence="14 15">
    <name type="scientific">Pararoseomonas baculiformis</name>
    <dbReference type="NCBI Taxonomy" id="2820812"/>
    <lineage>
        <taxon>Bacteria</taxon>
        <taxon>Pseudomonadati</taxon>
        <taxon>Pseudomonadota</taxon>
        <taxon>Alphaproteobacteria</taxon>
        <taxon>Acetobacterales</taxon>
        <taxon>Acetobacteraceae</taxon>
        <taxon>Pararoseomonas</taxon>
    </lineage>
</organism>
<evidence type="ECO:0000256" key="4">
    <source>
        <dbReference type="ARBA" id="ARBA00022645"/>
    </source>
</evidence>
<feature type="domain" description="Glycosyl transferase family 51" evidence="13">
    <location>
        <begin position="67"/>
        <end position="228"/>
    </location>
</feature>
<keyword evidence="9" id="KW-0511">Multifunctional enzyme</keyword>
<keyword evidence="6" id="KW-0328">Glycosyltransferase</keyword>
<accession>A0ABS4AIF6</accession>
<comment type="catalytic activity">
    <reaction evidence="11">
        <text>[GlcNAc-(1-&gt;4)-Mur2Ac(oyl-L-Ala-gamma-D-Glu-L-Lys-D-Ala-D-Ala)](n)-di-trans,octa-cis-undecaprenyl diphosphate + beta-D-GlcNAc-(1-&gt;4)-Mur2Ac(oyl-L-Ala-gamma-D-Glu-L-Lys-D-Ala-D-Ala)-di-trans,octa-cis-undecaprenyl diphosphate = [GlcNAc-(1-&gt;4)-Mur2Ac(oyl-L-Ala-gamma-D-Glu-L-Lys-D-Ala-D-Ala)](n+1)-di-trans,octa-cis-undecaprenyl diphosphate + di-trans,octa-cis-undecaprenyl diphosphate + H(+)</text>
        <dbReference type="Rhea" id="RHEA:23708"/>
        <dbReference type="Rhea" id="RHEA-COMP:9602"/>
        <dbReference type="Rhea" id="RHEA-COMP:9603"/>
        <dbReference type="ChEBI" id="CHEBI:15378"/>
        <dbReference type="ChEBI" id="CHEBI:58405"/>
        <dbReference type="ChEBI" id="CHEBI:60033"/>
        <dbReference type="ChEBI" id="CHEBI:78435"/>
        <dbReference type="EC" id="2.4.99.28"/>
    </reaction>
</comment>
<dbReference type="PANTHER" id="PTHR32282">
    <property type="entry name" value="BINDING PROTEIN TRANSPEPTIDASE, PUTATIVE-RELATED"/>
    <property type="match status" value="1"/>
</dbReference>
<sequence>MSAFTEGTLDRRHFLALLGLAAAAPRQAEAIELTDASRLITDNRENGVRLLSQQGEFIGARGAYYGPPVPFAQLPKHLIDALVASEDRRFYEHWGLDPRAMARAVWSTISGRTQGGSTLTQQTIKEIYLKEHSPIIRKLLEEPVLAPLLERNLSKEDILFVYLNRVFFGGSAYGIEAAARVYFGKYARNLSVLEAAMMVGLLPAPNRYNPHRNFELSRDRGIRVIEQMVDAGYVTRRAADRAKAQRVVVAASKSAWGGVYPRSTQLGWFARWAESEANANSRVSGRKGTRTVTTTLDLRIQAAAEKHLEQALRQNAEAKQISEGAIVVMRYDGAVVAMVGGRDYRRKEFDHATQAKRQPGSVAKLFVYIAALEEGSTPDTEVSDAALMLGGRPVRNFDGRYRGDISLAEALEKSSNTAAVRLAMQNTTEVREVIERLNPGREVEGAAGDLALGTYEARLVDLTAAFASVANGGSMVMPYAVLRVQDSEEAELLTRTRPTRSEIRQVIRPQHAEMMRQMLAGVVQRGTGRAANPGFWAAGKTGTTTANRDAWFVGFTQHYVAGVWLGNSDNQPMLGVSGGGLPAEIWRAVMIDAAKDA</sequence>
<proteinExistence type="inferred from homology"/>
<evidence type="ECO:0000259" key="12">
    <source>
        <dbReference type="Pfam" id="PF00905"/>
    </source>
</evidence>
<dbReference type="InterPro" id="IPR001460">
    <property type="entry name" value="PCN-bd_Tpept"/>
</dbReference>
<gene>
    <name evidence="14" type="ORF">J8J14_18765</name>
</gene>
<dbReference type="InterPro" id="IPR012338">
    <property type="entry name" value="Beta-lactam/transpept-like"/>
</dbReference>
<keyword evidence="8" id="KW-0378">Hydrolase</keyword>
<dbReference type="EMBL" id="JAGIZB010000021">
    <property type="protein sequence ID" value="MBP0446822.1"/>
    <property type="molecule type" value="Genomic_DNA"/>
</dbReference>
<name>A0ABS4AIF6_9PROT</name>
<comment type="caution">
    <text evidence="14">The sequence shown here is derived from an EMBL/GenBank/DDBJ whole genome shotgun (WGS) entry which is preliminary data.</text>
</comment>
<dbReference type="Gene3D" id="1.10.3810.10">
    <property type="entry name" value="Biosynthetic peptidoglycan transglycosylase-like"/>
    <property type="match status" value="1"/>
</dbReference>
<evidence type="ECO:0000256" key="11">
    <source>
        <dbReference type="ARBA" id="ARBA00049902"/>
    </source>
</evidence>
<dbReference type="EC" id="2.4.99.28" evidence="10"/>
<evidence type="ECO:0000256" key="10">
    <source>
        <dbReference type="ARBA" id="ARBA00044770"/>
    </source>
</evidence>
<evidence type="ECO:0000313" key="15">
    <source>
        <dbReference type="Proteomes" id="UP000681594"/>
    </source>
</evidence>
<evidence type="ECO:0000256" key="1">
    <source>
        <dbReference type="ARBA" id="ARBA00004752"/>
    </source>
</evidence>
<dbReference type="SUPFAM" id="SSF53955">
    <property type="entry name" value="Lysozyme-like"/>
    <property type="match status" value="1"/>
</dbReference>
<dbReference type="SUPFAM" id="SSF56601">
    <property type="entry name" value="beta-lactamase/transpeptidase-like"/>
    <property type="match status" value="1"/>
</dbReference>
<dbReference type="InterPro" id="IPR036950">
    <property type="entry name" value="PBP_transglycosylase"/>
</dbReference>
<feature type="domain" description="Penicillin-binding protein transpeptidase" evidence="12">
    <location>
        <begin position="325"/>
        <end position="558"/>
    </location>
</feature>
<comment type="pathway">
    <text evidence="1">Cell wall biogenesis; peptidoglycan biosynthesis.</text>
</comment>
<dbReference type="Pfam" id="PF00905">
    <property type="entry name" value="Transpeptidase"/>
    <property type="match status" value="1"/>
</dbReference>
<dbReference type="PANTHER" id="PTHR32282:SF33">
    <property type="entry name" value="PEPTIDOGLYCAN GLYCOSYLTRANSFERASE"/>
    <property type="match status" value="1"/>
</dbReference>
<dbReference type="InterPro" id="IPR023346">
    <property type="entry name" value="Lysozyme-like_dom_sf"/>
</dbReference>
<dbReference type="Gene3D" id="3.40.710.10">
    <property type="entry name" value="DD-peptidase/beta-lactamase superfamily"/>
    <property type="match status" value="1"/>
</dbReference>
<evidence type="ECO:0000256" key="9">
    <source>
        <dbReference type="ARBA" id="ARBA00023268"/>
    </source>
</evidence>
<dbReference type="RefSeq" id="WP_209381089.1">
    <property type="nucleotide sequence ID" value="NZ_JAGIZB010000021.1"/>
</dbReference>